<gene>
    <name evidence="11" type="ORF">E2562_002303</name>
</gene>
<evidence type="ECO:0000256" key="9">
    <source>
        <dbReference type="SAM" id="Phobius"/>
    </source>
</evidence>
<protein>
    <recommendedName>
        <fullName evidence="10">ABC transporter domain-containing protein</fullName>
    </recommendedName>
</protein>
<evidence type="ECO:0000256" key="8">
    <source>
        <dbReference type="SAM" id="MobiDB-lite"/>
    </source>
</evidence>
<comment type="caution">
    <text evidence="11">The sequence shown here is derived from an EMBL/GenBank/DDBJ whole genome shotgun (WGS) entry which is preliminary data.</text>
</comment>
<feature type="transmembrane region" description="Helical" evidence="9">
    <location>
        <begin position="311"/>
        <end position="329"/>
    </location>
</feature>
<feature type="compositionally biased region" description="Low complexity" evidence="8">
    <location>
        <begin position="40"/>
        <end position="49"/>
    </location>
</feature>
<feature type="transmembrane region" description="Helical" evidence="9">
    <location>
        <begin position="341"/>
        <end position="365"/>
    </location>
</feature>
<keyword evidence="2" id="KW-0813">Transport</keyword>
<dbReference type="InterPro" id="IPR027417">
    <property type="entry name" value="P-loop_NTPase"/>
</dbReference>
<feature type="compositionally biased region" description="Polar residues" evidence="8">
    <location>
        <begin position="1"/>
        <end position="13"/>
    </location>
</feature>
<dbReference type="OrthoDB" id="66620at2759"/>
<keyword evidence="12" id="KW-1185">Reference proteome</keyword>
<dbReference type="InterPro" id="IPR003439">
    <property type="entry name" value="ABC_transporter-like_ATP-bd"/>
</dbReference>
<keyword evidence="3 9" id="KW-0812">Transmembrane</keyword>
<dbReference type="EMBL" id="SPHZ02000012">
    <property type="protein sequence ID" value="KAF0887584.1"/>
    <property type="molecule type" value="Genomic_DNA"/>
</dbReference>
<dbReference type="GO" id="GO:0005524">
    <property type="term" value="F:ATP binding"/>
    <property type="evidence" value="ECO:0007669"/>
    <property type="project" value="UniProtKB-KW"/>
</dbReference>
<dbReference type="InterPro" id="IPR013525">
    <property type="entry name" value="ABC2_TM"/>
</dbReference>
<dbReference type="Pfam" id="PF01061">
    <property type="entry name" value="ABC2_membrane"/>
    <property type="match status" value="1"/>
</dbReference>
<dbReference type="Gene3D" id="3.40.50.300">
    <property type="entry name" value="P-loop containing nucleotide triphosphate hydrolases"/>
    <property type="match status" value="1"/>
</dbReference>
<evidence type="ECO:0000256" key="7">
    <source>
        <dbReference type="ARBA" id="ARBA00023136"/>
    </source>
</evidence>
<keyword evidence="4" id="KW-0547">Nucleotide-binding</keyword>
<dbReference type="GO" id="GO:0016887">
    <property type="term" value="F:ATP hydrolysis activity"/>
    <property type="evidence" value="ECO:0007669"/>
    <property type="project" value="InterPro"/>
</dbReference>
<keyword evidence="6 9" id="KW-1133">Transmembrane helix</keyword>
<dbReference type="AlphaFoldDB" id="A0A6G1BIM3"/>
<accession>A0A6G1BIM3</accession>
<dbReference type="Pfam" id="PF00005">
    <property type="entry name" value="ABC_tran"/>
    <property type="match status" value="1"/>
</dbReference>
<name>A0A6G1BIM3_9ORYZ</name>
<dbReference type="SUPFAM" id="SSF52540">
    <property type="entry name" value="P-loop containing nucleoside triphosphate hydrolases"/>
    <property type="match status" value="1"/>
</dbReference>
<reference evidence="11 12" key="1">
    <citation type="submission" date="2019-11" db="EMBL/GenBank/DDBJ databases">
        <title>Whole genome sequence of Oryza granulata.</title>
        <authorList>
            <person name="Li W."/>
        </authorList>
    </citation>
    <scope>NUCLEOTIDE SEQUENCE [LARGE SCALE GENOMIC DNA]</scope>
    <source>
        <strain evidence="12">cv. Menghai</strain>
        <tissue evidence="11">Leaf</tissue>
    </source>
</reference>
<evidence type="ECO:0000313" key="12">
    <source>
        <dbReference type="Proteomes" id="UP000479710"/>
    </source>
</evidence>
<organism evidence="11 12">
    <name type="scientific">Oryza meyeriana var. granulata</name>
    <dbReference type="NCBI Taxonomy" id="110450"/>
    <lineage>
        <taxon>Eukaryota</taxon>
        <taxon>Viridiplantae</taxon>
        <taxon>Streptophyta</taxon>
        <taxon>Embryophyta</taxon>
        <taxon>Tracheophyta</taxon>
        <taxon>Spermatophyta</taxon>
        <taxon>Magnoliopsida</taxon>
        <taxon>Liliopsida</taxon>
        <taxon>Poales</taxon>
        <taxon>Poaceae</taxon>
        <taxon>BOP clade</taxon>
        <taxon>Oryzoideae</taxon>
        <taxon>Oryzeae</taxon>
        <taxon>Oryzinae</taxon>
        <taxon>Oryza</taxon>
        <taxon>Oryza meyeriana</taxon>
    </lineage>
</organism>
<dbReference type="GO" id="GO:0140359">
    <property type="term" value="F:ABC-type transporter activity"/>
    <property type="evidence" value="ECO:0007669"/>
    <property type="project" value="InterPro"/>
</dbReference>
<evidence type="ECO:0000256" key="4">
    <source>
        <dbReference type="ARBA" id="ARBA00022741"/>
    </source>
</evidence>
<evidence type="ECO:0000256" key="3">
    <source>
        <dbReference type="ARBA" id="ARBA00022692"/>
    </source>
</evidence>
<evidence type="ECO:0000313" key="11">
    <source>
        <dbReference type="EMBL" id="KAF0887584.1"/>
    </source>
</evidence>
<dbReference type="Proteomes" id="UP000479710">
    <property type="component" value="Unassembled WGS sequence"/>
</dbReference>
<evidence type="ECO:0000256" key="2">
    <source>
        <dbReference type="ARBA" id="ARBA00022448"/>
    </source>
</evidence>
<dbReference type="InterPro" id="IPR003593">
    <property type="entry name" value="AAA+_ATPase"/>
</dbReference>
<evidence type="ECO:0000256" key="5">
    <source>
        <dbReference type="ARBA" id="ARBA00022840"/>
    </source>
</evidence>
<feature type="domain" description="ABC transporter" evidence="10">
    <location>
        <begin position="182"/>
        <end position="391"/>
    </location>
</feature>
<keyword evidence="7 9" id="KW-0472">Membrane</keyword>
<feature type="region of interest" description="Disordered" evidence="8">
    <location>
        <begin position="1"/>
        <end position="51"/>
    </location>
</feature>
<sequence length="411" mass="44926">MSRSLRATSSPSDATWRLAAAGRRHARSQSPVRSPPPYSSPAAAPTPSSWTDVDDDVVVVLARGSETPATQARMPGLSRCTSPEARARTVSYTHLDVYRDAAADDGVAGGERDDGGDELTGMACLLKDGFVSYLRGFTTIIPPIPKQVVKFCGITYSAKIEIAAFRYETFGNKLLECFVQPVRSLSMGQTSTELHILKGIDGYVMPGSMTLLLGPPGSGKSTLLKILAGRVDPGKDHGLTGMAMYNDKMAYEDPFLEYVLQILDLKKIENHLVSTISKTDRDKLTTAELALGTYSVILYDQPLASSDASMTYDLACILGIFAGTLFYRLGGQYKLQDMNSVRALGFVTTMSILLINMPQIPLYMLQRPIFYKHRDQRFFRTSSYVIAHSVANLPQAFVEVCFQIIGLGVLC</sequence>
<dbReference type="GO" id="GO:0005886">
    <property type="term" value="C:plasma membrane"/>
    <property type="evidence" value="ECO:0007669"/>
    <property type="project" value="UniProtKB-ARBA"/>
</dbReference>
<dbReference type="PANTHER" id="PTHR19241">
    <property type="entry name" value="ATP-BINDING CASSETTE TRANSPORTER"/>
    <property type="match status" value="1"/>
</dbReference>
<evidence type="ECO:0000259" key="10">
    <source>
        <dbReference type="PROSITE" id="PS50893"/>
    </source>
</evidence>
<dbReference type="SMART" id="SM00382">
    <property type="entry name" value="AAA"/>
    <property type="match status" value="1"/>
</dbReference>
<keyword evidence="5" id="KW-0067">ATP-binding</keyword>
<evidence type="ECO:0000256" key="1">
    <source>
        <dbReference type="ARBA" id="ARBA00004141"/>
    </source>
</evidence>
<comment type="subcellular location">
    <subcellularLocation>
        <location evidence="1">Membrane</location>
        <topology evidence="1">Multi-pass membrane protein</topology>
    </subcellularLocation>
</comment>
<evidence type="ECO:0000256" key="6">
    <source>
        <dbReference type="ARBA" id="ARBA00022989"/>
    </source>
</evidence>
<proteinExistence type="predicted"/>
<dbReference type="PROSITE" id="PS50893">
    <property type="entry name" value="ABC_TRANSPORTER_2"/>
    <property type="match status" value="1"/>
</dbReference>